<proteinExistence type="predicted"/>
<name>A0A915JNW5_ROMCU</name>
<evidence type="ECO:0000313" key="1">
    <source>
        <dbReference type="Proteomes" id="UP000887565"/>
    </source>
</evidence>
<reference evidence="2" key="1">
    <citation type="submission" date="2022-11" db="UniProtKB">
        <authorList>
            <consortium name="WormBaseParasite"/>
        </authorList>
    </citation>
    <scope>IDENTIFICATION</scope>
</reference>
<organism evidence="1 2">
    <name type="scientific">Romanomermis culicivorax</name>
    <name type="common">Nematode worm</name>
    <dbReference type="NCBI Taxonomy" id="13658"/>
    <lineage>
        <taxon>Eukaryota</taxon>
        <taxon>Metazoa</taxon>
        <taxon>Ecdysozoa</taxon>
        <taxon>Nematoda</taxon>
        <taxon>Enoplea</taxon>
        <taxon>Dorylaimia</taxon>
        <taxon>Mermithida</taxon>
        <taxon>Mermithoidea</taxon>
        <taxon>Mermithidae</taxon>
        <taxon>Romanomermis</taxon>
    </lineage>
</organism>
<protein>
    <submittedName>
        <fullName evidence="2">Uncharacterized protein</fullName>
    </submittedName>
</protein>
<dbReference type="AlphaFoldDB" id="A0A915JNW5"/>
<dbReference type="WBParaSite" id="nRc.2.0.1.t27782-RA">
    <property type="protein sequence ID" value="nRc.2.0.1.t27782-RA"/>
    <property type="gene ID" value="nRc.2.0.1.g27782"/>
</dbReference>
<dbReference type="Proteomes" id="UP000887565">
    <property type="component" value="Unplaced"/>
</dbReference>
<accession>A0A915JNW5</accession>
<evidence type="ECO:0000313" key="2">
    <source>
        <dbReference type="WBParaSite" id="nRc.2.0.1.t27782-RA"/>
    </source>
</evidence>
<sequence>MTLLVHELTLLVHTHRIYDDSGFTRTRARFMQDLMMTKKFRLLITTRKLIDLMMTKKSYILILLDISVYFQIW</sequence>
<keyword evidence="1" id="KW-1185">Reference proteome</keyword>